<accession>A0A1G8FAX4</accession>
<keyword evidence="5" id="KW-0732">Signal</keyword>
<dbReference type="PANTHER" id="PTHR30024">
    <property type="entry name" value="ALIPHATIC SULFONATES-BINDING PROTEIN-RELATED"/>
    <property type="match status" value="1"/>
</dbReference>
<organism evidence="7 8">
    <name type="scientific">Pseudomonas panipatensis</name>
    <dbReference type="NCBI Taxonomy" id="428992"/>
    <lineage>
        <taxon>Bacteria</taxon>
        <taxon>Pseudomonadati</taxon>
        <taxon>Pseudomonadota</taxon>
        <taxon>Gammaproteobacteria</taxon>
        <taxon>Pseudomonadales</taxon>
        <taxon>Pseudomonadaceae</taxon>
        <taxon>Pseudomonas</taxon>
    </lineage>
</organism>
<evidence type="ECO:0000256" key="6">
    <source>
        <dbReference type="ARBA" id="ARBA00023136"/>
    </source>
</evidence>
<protein>
    <submittedName>
        <fullName evidence="7">Nitrate/nitrite transport system substrate-binding protein</fullName>
    </submittedName>
</protein>
<comment type="subcellular location">
    <subcellularLocation>
        <location evidence="1">Endomembrane system</location>
    </subcellularLocation>
</comment>
<evidence type="ECO:0000256" key="3">
    <source>
        <dbReference type="ARBA" id="ARBA00022475"/>
    </source>
</evidence>
<dbReference type="Pfam" id="PF13379">
    <property type="entry name" value="NMT1_2"/>
    <property type="match status" value="1"/>
</dbReference>
<keyword evidence="4" id="KW-0997">Cell inner membrane</keyword>
<evidence type="ECO:0000256" key="5">
    <source>
        <dbReference type="ARBA" id="ARBA00022729"/>
    </source>
</evidence>
<evidence type="ECO:0000313" key="8">
    <source>
        <dbReference type="Proteomes" id="UP000199636"/>
    </source>
</evidence>
<dbReference type="GO" id="GO:0012505">
    <property type="term" value="C:endomembrane system"/>
    <property type="evidence" value="ECO:0007669"/>
    <property type="project" value="UniProtKB-SubCell"/>
</dbReference>
<name>A0A1G8FAX4_9PSED</name>
<dbReference type="Gene3D" id="3.40.190.10">
    <property type="entry name" value="Periplasmic binding protein-like II"/>
    <property type="match status" value="2"/>
</dbReference>
<evidence type="ECO:0000313" key="7">
    <source>
        <dbReference type="EMBL" id="SDH79314.1"/>
    </source>
</evidence>
<evidence type="ECO:0000256" key="4">
    <source>
        <dbReference type="ARBA" id="ARBA00022519"/>
    </source>
</evidence>
<proteinExistence type="predicted"/>
<dbReference type="AlphaFoldDB" id="A0A1G8FAX4"/>
<reference evidence="8" key="1">
    <citation type="submission" date="2016-10" db="EMBL/GenBank/DDBJ databases">
        <authorList>
            <person name="Varghese N."/>
            <person name="Submissions S."/>
        </authorList>
    </citation>
    <scope>NUCLEOTIDE SEQUENCE [LARGE SCALE GENOMIC DNA]</scope>
    <source>
        <strain evidence="8">CCM 7469</strain>
    </source>
</reference>
<dbReference type="SUPFAM" id="SSF53850">
    <property type="entry name" value="Periplasmic binding protein-like II"/>
    <property type="match status" value="1"/>
</dbReference>
<dbReference type="CDD" id="cd13553">
    <property type="entry name" value="PBP2_NrtA_CpmA_like"/>
    <property type="match status" value="1"/>
</dbReference>
<keyword evidence="3" id="KW-1003">Cell membrane</keyword>
<dbReference type="PANTHER" id="PTHR30024:SF7">
    <property type="entry name" value="NITRATE_NITRITE BINDING PROTEIN NRTA"/>
    <property type="match status" value="1"/>
</dbReference>
<keyword evidence="6" id="KW-0472">Membrane</keyword>
<dbReference type="OrthoDB" id="9815454at2"/>
<evidence type="ECO:0000256" key="1">
    <source>
        <dbReference type="ARBA" id="ARBA00004308"/>
    </source>
</evidence>
<dbReference type="InterPro" id="IPR044527">
    <property type="entry name" value="NrtA/CpmA_ABC-bd_dom"/>
</dbReference>
<evidence type="ECO:0000256" key="2">
    <source>
        <dbReference type="ARBA" id="ARBA00022448"/>
    </source>
</evidence>
<dbReference type="Proteomes" id="UP000199636">
    <property type="component" value="Unassembled WGS sequence"/>
</dbReference>
<keyword evidence="8" id="KW-1185">Reference proteome</keyword>
<dbReference type="EMBL" id="FNDS01000003">
    <property type="protein sequence ID" value="SDH79314.1"/>
    <property type="molecule type" value="Genomic_DNA"/>
</dbReference>
<sequence>MTDSSANLHHLAWVAGSDAPEKSVLNLGFMALSDAASLIVAATQGFAQPYGLTLNLQRQSSWAQLRDRLLGGELDAVHGLYGLIYGVQLGIGGVPATDMAVLMGLCQNGQAINLSAALQRDGVTTTEALQRLVLEQRTRLTLAHTFPTGTHALWLYYWLASLGIHPLRDVDTLVIPPAQMVEHLRAGRIDGFCAGGPWGALAIDEGMGFTLSTSQAIWPDHPEKVLGATRAFVEEYPNAARALIMSLLDASRFIDANEENRRGTASLISGSDYVDAPLSSIEPRLLGYYQDGLGHAWKDAHPLRFHGDGQANQPWLSDGLWFMTQFRRWGLLRDDPDYLGVARQVQQRTLYREAAEALGIAVADAEMRTSTLLDGRVWNGNDPAGYARSFALHALGDA</sequence>
<keyword evidence="2" id="KW-0813">Transport</keyword>
<dbReference type="RefSeq" id="WP_090262127.1">
    <property type="nucleotide sequence ID" value="NZ_FNDS01000003.1"/>
</dbReference>
<dbReference type="STRING" id="428992.SAMN05216272_103133"/>
<gene>
    <name evidence="7" type="ORF">SAMN05216272_103133</name>
</gene>